<gene>
    <name evidence="1" type="ORF">WN51_00004</name>
</gene>
<dbReference type="STRING" id="166423.A0A0M8ZPE7"/>
<dbReference type="Proteomes" id="UP000053105">
    <property type="component" value="Unassembled WGS sequence"/>
</dbReference>
<dbReference type="OrthoDB" id="21330at2759"/>
<accession>A0A0M8ZPE7</accession>
<evidence type="ECO:0000313" key="2">
    <source>
        <dbReference type="Proteomes" id="UP000053105"/>
    </source>
</evidence>
<protein>
    <submittedName>
        <fullName evidence="1">Uncharacterized protein</fullName>
    </submittedName>
</protein>
<dbReference type="EMBL" id="KQ437575">
    <property type="protein sequence ID" value="KOX67296.1"/>
    <property type="molecule type" value="Genomic_DNA"/>
</dbReference>
<name>A0A0M8ZPE7_9HYME</name>
<evidence type="ECO:0000313" key="1">
    <source>
        <dbReference type="EMBL" id="KOX67296.1"/>
    </source>
</evidence>
<proteinExistence type="predicted"/>
<organism evidence="1 2">
    <name type="scientific">Melipona quadrifasciata</name>
    <dbReference type="NCBI Taxonomy" id="166423"/>
    <lineage>
        <taxon>Eukaryota</taxon>
        <taxon>Metazoa</taxon>
        <taxon>Ecdysozoa</taxon>
        <taxon>Arthropoda</taxon>
        <taxon>Hexapoda</taxon>
        <taxon>Insecta</taxon>
        <taxon>Pterygota</taxon>
        <taxon>Neoptera</taxon>
        <taxon>Endopterygota</taxon>
        <taxon>Hymenoptera</taxon>
        <taxon>Apocrita</taxon>
        <taxon>Aculeata</taxon>
        <taxon>Apoidea</taxon>
        <taxon>Anthophila</taxon>
        <taxon>Apidae</taxon>
        <taxon>Melipona</taxon>
    </lineage>
</organism>
<feature type="non-terminal residue" evidence="1">
    <location>
        <position position="1"/>
    </location>
</feature>
<dbReference type="AlphaFoldDB" id="A0A0M8ZPE7"/>
<reference evidence="1 2" key="1">
    <citation type="submission" date="2015-07" db="EMBL/GenBank/DDBJ databases">
        <title>The genome of Melipona quadrifasciata.</title>
        <authorList>
            <person name="Pan H."/>
            <person name="Kapheim K."/>
        </authorList>
    </citation>
    <scope>NUCLEOTIDE SEQUENCE [LARGE SCALE GENOMIC DNA]</scope>
    <source>
        <strain evidence="1">0111107301</strain>
        <tissue evidence="1">Whole body</tissue>
    </source>
</reference>
<keyword evidence="2" id="KW-1185">Reference proteome</keyword>
<sequence length="80" mass="9433">KQFYEYLKPCTNSITTYSQLRQIVTFSNNSKKWLKSNGMTHKVFEDQDVEIIFDASENQEAINLEDLRIEEGRLTILTKE</sequence>